<dbReference type="AlphaFoldDB" id="A0AA37PVY3"/>
<dbReference type="EMBL" id="BRXE01000061">
    <property type="protein sequence ID" value="GLB84780.1"/>
    <property type="molecule type" value="Genomic_DNA"/>
</dbReference>
<dbReference type="RefSeq" id="WP_162484155.1">
    <property type="nucleotide sequence ID" value="NZ_BRXE01000061.1"/>
</dbReference>
<feature type="region of interest" description="Disordered" evidence="1">
    <location>
        <begin position="35"/>
        <end position="62"/>
    </location>
</feature>
<keyword evidence="2" id="KW-0812">Transmembrane</keyword>
<feature type="transmembrane region" description="Helical" evidence="2">
    <location>
        <begin position="6"/>
        <end position="30"/>
    </location>
</feature>
<evidence type="ECO:0000256" key="2">
    <source>
        <dbReference type="SAM" id="Phobius"/>
    </source>
</evidence>
<keyword evidence="2" id="KW-1133">Transmembrane helix</keyword>
<keyword evidence="2" id="KW-0472">Membrane</keyword>
<evidence type="ECO:0000256" key="1">
    <source>
        <dbReference type="SAM" id="MobiDB-lite"/>
    </source>
</evidence>
<sequence length="62" mass="7042">MHKNVTPLVSILSFMPVLSFLVCFPAGVFTRQTRKRHPAMRQEVIGSDSSDDRKRAQVADLR</sequence>
<dbReference type="Proteomes" id="UP001165663">
    <property type="component" value="Unassembled WGS sequence"/>
</dbReference>
<proteinExistence type="predicted"/>
<evidence type="ECO:0000313" key="3">
    <source>
        <dbReference type="EMBL" id="GLB84780.1"/>
    </source>
</evidence>
<evidence type="ECO:0000313" key="4">
    <source>
        <dbReference type="Proteomes" id="UP001165663"/>
    </source>
</evidence>
<name>A0AA37PVY3_9MYCO</name>
<feature type="compositionally biased region" description="Basic and acidic residues" evidence="1">
    <location>
        <begin position="50"/>
        <end position="62"/>
    </location>
</feature>
<accession>A0AA37PVY3</accession>
<protein>
    <submittedName>
        <fullName evidence="3">Uncharacterized protein</fullName>
    </submittedName>
</protein>
<organism evidence="3 4">
    <name type="scientific">Mycobacterium kiyosense</name>
    <dbReference type="NCBI Taxonomy" id="2871094"/>
    <lineage>
        <taxon>Bacteria</taxon>
        <taxon>Bacillati</taxon>
        <taxon>Actinomycetota</taxon>
        <taxon>Actinomycetes</taxon>
        <taxon>Mycobacteriales</taxon>
        <taxon>Mycobacteriaceae</taxon>
        <taxon>Mycobacterium</taxon>
    </lineage>
</organism>
<reference evidence="3" key="1">
    <citation type="submission" date="2022-07" db="EMBL/GenBank/DDBJ databases">
        <title>Mycobacterium kiyosense sp. nov., scotochromogenic slow-glowing species isolated from respiratory specimens.</title>
        <authorList>
            <person name="Fukano H."/>
            <person name="Kazumi Y."/>
            <person name="Sakagami N."/>
            <person name="Ato M."/>
            <person name="Mitarai S."/>
            <person name="Hoshino Y."/>
        </authorList>
    </citation>
    <scope>NUCLEOTIDE SEQUENCE</scope>
    <source>
        <strain evidence="3">SRL2020-028</strain>
    </source>
</reference>
<comment type="caution">
    <text evidence="3">The sequence shown here is derived from an EMBL/GenBank/DDBJ whole genome shotgun (WGS) entry which is preliminary data.</text>
</comment>
<gene>
    <name evidence="3" type="ORF">SRL2020028_40360</name>
</gene>